<reference evidence="3 4" key="1">
    <citation type="submission" date="2019-02" db="EMBL/GenBank/DDBJ databases">
        <title>Deep-cultivation of Planctomycetes and their phenomic and genomic characterization uncovers novel biology.</title>
        <authorList>
            <person name="Wiegand S."/>
            <person name="Jogler M."/>
            <person name="Boedeker C."/>
            <person name="Pinto D."/>
            <person name="Vollmers J."/>
            <person name="Rivas-Marin E."/>
            <person name="Kohn T."/>
            <person name="Peeters S.H."/>
            <person name="Heuer A."/>
            <person name="Rast P."/>
            <person name="Oberbeckmann S."/>
            <person name="Bunk B."/>
            <person name="Jeske O."/>
            <person name="Meyerdierks A."/>
            <person name="Storesund J.E."/>
            <person name="Kallscheuer N."/>
            <person name="Luecker S."/>
            <person name="Lage O.M."/>
            <person name="Pohl T."/>
            <person name="Merkel B.J."/>
            <person name="Hornburger P."/>
            <person name="Mueller R.-W."/>
            <person name="Bruemmer F."/>
            <person name="Labrenz M."/>
            <person name="Spormann A.M."/>
            <person name="Op den Camp H."/>
            <person name="Overmann J."/>
            <person name="Amann R."/>
            <person name="Jetten M.S.M."/>
            <person name="Mascher T."/>
            <person name="Medema M.H."/>
            <person name="Devos D.P."/>
            <person name="Kaster A.-K."/>
            <person name="Ovreas L."/>
            <person name="Rohde M."/>
            <person name="Galperin M.Y."/>
            <person name="Jogler C."/>
        </authorList>
    </citation>
    <scope>NUCLEOTIDE SEQUENCE [LARGE SCALE GENOMIC DNA]</scope>
    <source>
        <strain evidence="3 4">HG15A2</strain>
    </source>
</reference>
<dbReference type="SUPFAM" id="SSF48452">
    <property type="entry name" value="TPR-like"/>
    <property type="match status" value="2"/>
</dbReference>
<dbReference type="AlphaFoldDB" id="A0A517MYS0"/>
<dbReference type="SMART" id="SM00028">
    <property type="entry name" value="TPR"/>
    <property type="match status" value="3"/>
</dbReference>
<dbReference type="InterPro" id="IPR011990">
    <property type="entry name" value="TPR-like_helical_dom_sf"/>
</dbReference>
<protein>
    <recommendedName>
        <fullName evidence="5">Tetratricopeptide repeat protein</fullName>
    </recommendedName>
</protein>
<feature type="region of interest" description="Disordered" evidence="1">
    <location>
        <begin position="178"/>
        <end position="198"/>
    </location>
</feature>
<sequence precursor="true">MSLLGDTTFAPPMVVRCLICIVLAMSSPTAFAGPDSDFVESLREHGWHDTALGYLDWAEKQPFTDAAFKKSIPYQRAMSLATQARASRSQQQRAKQLQDAAELFESLAADQPDADFTTDALSQAATIYSELALFEVARANRLPAQAGAQRKQLLAEANIRFEKASRATQSLSKLAEKRLSELPKPAQANNKQKAERSRLRGTIAESRFLIAKVAFEQATTFEAGSDKAKAKLASAGKAFGELFDDYDDTLVGYYGRYYQGRCFQEAGEYNKALGCYEDLVAQPTSNAEFRRAISRAHRGRTECLIAQEKYDEAITDARAWLKSAETAEAIKPEWLEVTYRLAGAMQAQSKKDTSKDFQSEIRLLLRDVSRKPNEFQQEARALLVSMSSAPASVSKLNTFADALSAGKNSLEMMKSSQMAVRLAKENNPSAVPELEQSSQANAAAALSAFESALALAGTQTPLDELNSVRYYLSWMYWEQQRLQEAAVLGHFLALRYPDSKYQSGAAKVALAAYEALYNQSQKKAGDSAGGFLTSQLASLAQAVAERAPESPEAGAAVNLLMKIALKDDRVEDAELLLKKLPAGNRAAAQLALGASLWTKYLAASSGVDGEPSAEVMNLQKQAGMLLQKGYEGQQKAGQPSQSAAAGILYFAQYRLALGDPKTALEVLQDKKVGPLTLVETKSPAAKGQRFVEEVYKAALRAMLFAQPPRRAGAKKIMESLEKSSKDSAALTKIYLGLGLQMQRQMKELNAQGKTNEAKAIAETFEDVLQRVSSRDDADSWAIRNWVAQTYLQLGEGLQGDAANQYIKRAQQAYNEILLAAAQDEKYAPNANSLLAVRKKLADCERALGNYDQALDLYVKILEKKSSLLELQVVAAETLQQQGAAKKQPAKLEQAIRGAKPKAGKNLIWGWLKLASVGDQFKKRSLAAGPKGAANAKRYESLFFESRFNIAKARFQSGLIGSPSEKQKQLSSAKKNIQSMKNLYPDLGGPKWKAAFEDLLKQIEEAQ</sequence>
<evidence type="ECO:0008006" key="5">
    <source>
        <dbReference type="Google" id="ProtNLM"/>
    </source>
</evidence>
<organism evidence="3 4">
    <name type="scientific">Adhaeretor mobilis</name>
    <dbReference type="NCBI Taxonomy" id="1930276"/>
    <lineage>
        <taxon>Bacteria</taxon>
        <taxon>Pseudomonadati</taxon>
        <taxon>Planctomycetota</taxon>
        <taxon>Planctomycetia</taxon>
        <taxon>Pirellulales</taxon>
        <taxon>Lacipirellulaceae</taxon>
        <taxon>Adhaeretor</taxon>
    </lineage>
</organism>
<dbReference type="Proteomes" id="UP000319852">
    <property type="component" value="Chromosome"/>
</dbReference>
<keyword evidence="4" id="KW-1185">Reference proteome</keyword>
<dbReference type="EMBL" id="CP036263">
    <property type="protein sequence ID" value="QDT00032.1"/>
    <property type="molecule type" value="Genomic_DNA"/>
</dbReference>
<keyword evidence="2" id="KW-0732">Signal</keyword>
<gene>
    <name evidence="3" type="ORF">HG15A2_33670</name>
</gene>
<dbReference type="InterPro" id="IPR019734">
    <property type="entry name" value="TPR_rpt"/>
</dbReference>
<evidence type="ECO:0000256" key="2">
    <source>
        <dbReference type="SAM" id="SignalP"/>
    </source>
</evidence>
<dbReference type="RefSeq" id="WP_145061242.1">
    <property type="nucleotide sequence ID" value="NZ_CP036263.1"/>
</dbReference>
<dbReference type="OrthoDB" id="224351at2"/>
<feature type="signal peptide" evidence="2">
    <location>
        <begin position="1"/>
        <end position="32"/>
    </location>
</feature>
<dbReference type="Gene3D" id="1.25.40.10">
    <property type="entry name" value="Tetratricopeptide repeat domain"/>
    <property type="match status" value="2"/>
</dbReference>
<dbReference type="KEGG" id="amob:HG15A2_33670"/>
<proteinExistence type="predicted"/>
<accession>A0A517MYS0</accession>
<evidence type="ECO:0000313" key="4">
    <source>
        <dbReference type="Proteomes" id="UP000319852"/>
    </source>
</evidence>
<name>A0A517MYS0_9BACT</name>
<evidence type="ECO:0000313" key="3">
    <source>
        <dbReference type="EMBL" id="QDT00032.1"/>
    </source>
</evidence>
<evidence type="ECO:0000256" key="1">
    <source>
        <dbReference type="SAM" id="MobiDB-lite"/>
    </source>
</evidence>
<feature type="chain" id="PRO_5022192336" description="Tetratricopeptide repeat protein" evidence="2">
    <location>
        <begin position="33"/>
        <end position="1006"/>
    </location>
</feature>